<evidence type="ECO:0000256" key="8">
    <source>
        <dbReference type="ARBA" id="ARBA00023224"/>
    </source>
</evidence>
<feature type="transmembrane region" description="Helical" evidence="9">
    <location>
        <begin position="100"/>
        <end position="124"/>
    </location>
</feature>
<dbReference type="PROSITE" id="PS50262">
    <property type="entry name" value="G_PROTEIN_RECEP_F1_2"/>
    <property type="match status" value="1"/>
</dbReference>
<keyword evidence="7" id="KW-0675">Receptor</keyword>
<keyword evidence="5" id="KW-0297">G-protein coupled receptor</keyword>
<evidence type="ECO:0000256" key="7">
    <source>
        <dbReference type="ARBA" id="ARBA00023170"/>
    </source>
</evidence>
<protein>
    <recommendedName>
        <fullName evidence="10">G-protein coupled receptors family 1 profile domain-containing protein</fullName>
    </recommendedName>
</protein>
<dbReference type="InterPro" id="IPR000276">
    <property type="entry name" value="GPCR_Rhodpsn"/>
</dbReference>
<dbReference type="Gene3D" id="1.20.1070.10">
    <property type="entry name" value="Rhodopsin 7-helix transmembrane proteins"/>
    <property type="match status" value="1"/>
</dbReference>
<gene>
    <name evidence="11" type="ORF">EGW08_014451</name>
</gene>
<accession>A0A433T858</accession>
<reference evidence="11 12" key="1">
    <citation type="submission" date="2019-01" db="EMBL/GenBank/DDBJ databases">
        <title>A draft genome assembly of the solar-powered sea slug Elysia chlorotica.</title>
        <authorList>
            <person name="Cai H."/>
            <person name="Li Q."/>
            <person name="Fang X."/>
            <person name="Li J."/>
            <person name="Curtis N.E."/>
            <person name="Altenburger A."/>
            <person name="Shibata T."/>
            <person name="Feng M."/>
            <person name="Maeda T."/>
            <person name="Schwartz J.A."/>
            <person name="Shigenobu S."/>
            <person name="Lundholm N."/>
            <person name="Nishiyama T."/>
            <person name="Yang H."/>
            <person name="Hasebe M."/>
            <person name="Li S."/>
            <person name="Pierce S.K."/>
            <person name="Wang J."/>
        </authorList>
    </citation>
    <scope>NUCLEOTIDE SEQUENCE [LARGE SCALE GENOMIC DNA]</scope>
    <source>
        <strain evidence="11">EC2010</strain>
        <tissue evidence="11">Whole organism of an adult</tissue>
    </source>
</reference>
<dbReference type="PRINTS" id="PR00237">
    <property type="entry name" value="GPCRRHODOPSN"/>
</dbReference>
<dbReference type="Proteomes" id="UP000271974">
    <property type="component" value="Unassembled WGS sequence"/>
</dbReference>
<dbReference type="Pfam" id="PF00001">
    <property type="entry name" value="7tm_1"/>
    <property type="match status" value="1"/>
</dbReference>
<comment type="subcellular location">
    <subcellularLocation>
        <location evidence="1">Cell membrane</location>
        <topology evidence="1">Multi-pass membrane protein</topology>
    </subcellularLocation>
</comment>
<organism evidence="11 12">
    <name type="scientific">Elysia chlorotica</name>
    <name type="common">Eastern emerald elysia</name>
    <name type="synonym">Sea slug</name>
    <dbReference type="NCBI Taxonomy" id="188477"/>
    <lineage>
        <taxon>Eukaryota</taxon>
        <taxon>Metazoa</taxon>
        <taxon>Spiralia</taxon>
        <taxon>Lophotrochozoa</taxon>
        <taxon>Mollusca</taxon>
        <taxon>Gastropoda</taxon>
        <taxon>Heterobranchia</taxon>
        <taxon>Euthyneura</taxon>
        <taxon>Panpulmonata</taxon>
        <taxon>Sacoglossa</taxon>
        <taxon>Placobranchoidea</taxon>
        <taxon>Plakobranchidae</taxon>
        <taxon>Elysia</taxon>
    </lineage>
</organism>
<keyword evidence="6 9" id="KW-0472">Membrane</keyword>
<dbReference type="InterPro" id="IPR050569">
    <property type="entry name" value="TAAR"/>
</dbReference>
<evidence type="ECO:0000256" key="3">
    <source>
        <dbReference type="ARBA" id="ARBA00022692"/>
    </source>
</evidence>
<evidence type="ECO:0000256" key="2">
    <source>
        <dbReference type="ARBA" id="ARBA00022475"/>
    </source>
</evidence>
<evidence type="ECO:0000256" key="5">
    <source>
        <dbReference type="ARBA" id="ARBA00023040"/>
    </source>
</evidence>
<keyword evidence="4 9" id="KW-1133">Transmembrane helix</keyword>
<dbReference type="EMBL" id="RQTK01000552">
    <property type="protein sequence ID" value="RUS77787.1"/>
    <property type="molecule type" value="Genomic_DNA"/>
</dbReference>
<dbReference type="AlphaFoldDB" id="A0A433T858"/>
<dbReference type="SUPFAM" id="SSF81321">
    <property type="entry name" value="Family A G protein-coupled receptor-like"/>
    <property type="match status" value="1"/>
</dbReference>
<proteinExistence type="predicted"/>
<dbReference type="InterPro" id="IPR017452">
    <property type="entry name" value="GPCR_Rhodpsn_7TM"/>
</dbReference>
<dbReference type="OrthoDB" id="6145512at2759"/>
<feature type="transmembrane region" description="Helical" evidence="9">
    <location>
        <begin position="239"/>
        <end position="264"/>
    </location>
</feature>
<dbReference type="GO" id="GO:0005886">
    <property type="term" value="C:plasma membrane"/>
    <property type="evidence" value="ECO:0007669"/>
    <property type="project" value="UniProtKB-SubCell"/>
</dbReference>
<feature type="transmembrane region" description="Helical" evidence="9">
    <location>
        <begin position="145"/>
        <end position="169"/>
    </location>
</feature>
<evidence type="ECO:0000313" key="11">
    <source>
        <dbReference type="EMBL" id="RUS77787.1"/>
    </source>
</evidence>
<dbReference type="PANTHER" id="PTHR24249">
    <property type="entry name" value="HISTAMINE RECEPTOR-RELATED G-PROTEIN COUPLED RECEPTOR"/>
    <property type="match status" value="1"/>
</dbReference>
<evidence type="ECO:0000256" key="9">
    <source>
        <dbReference type="SAM" id="Phobius"/>
    </source>
</evidence>
<dbReference type="STRING" id="188477.A0A433T858"/>
<feature type="domain" description="G-protein coupled receptors family 1 profile" evidence="10">
    <location>
        <begin position="24"/>
        <end position="300"/>
    </location>
</feature>
<name>A0A433T858_ELYCH</name>
<feature type="transmembrane region" description="Helical" evidence="9">
    <location>
        <begin position="15"/>
        <end position="39"/>
    </location>
</feature>
<sequence>HLHVAPSQITPLVSAYLAVIFGYVNALALAVLAGAVGIVTNTANISVYLKLGFAETTNISFFALSICDWLVSASTLVAQITYNEPVSVMRLPSGVPLSEVGIGACYVMYPCLGCSACITAILSIDRCLCIALPFKVKDILTPRRTTSLILTMVVYESIFVTLFFTFPGAPYDAYDPRRAAYFIYSFSAPTFIAFFIVLVSTIILVVKLKQSLAWRKDAAKQPAAAGGSRRSKELKAARCVVAICSIFIICFVPNFVLFIVTLVYPTFALKDPYLGTLLTVMYSFSILFQVMSSAVNIFVYYRMSAKYREGFNALSCRHVK</sequence>
<keyword evidence="8" id="KW-0807">Transducer</keyword>
<comment type="caution">
    <text evidence="11">The sequence shown here is derived from an EMBL/GenBank/DDBJ whole genome shotgun (WGS) entry which is preliminary data.</text>
</comment>
<evidence type="ECO:0000256" key="4">
    <source>
        <dbReference type="ARBA" id="ARBA00022989"/>
    </source>
</evidence>
<evidence type="ECO:0000256" key="6">
    <source>
        <dbReference type="ARBA" id="ARBA00023136"/>
    </source>
</evidence>
<evidence type="ECO:0000256" key="1">
    <source>
        <dbReference type="ARBA" id="ARBA00004651"/>
    </source>
</evidence>
<keyword evidence="12" id="KW-1185">Reference proteome</keyword>
<feature type="transmembrane region" description="Helical" evidence="9">
    <location>
        <begin position="59"/>
        <end position="80"/>
    </location>
</feature>
<keyword evidence="3 9" id="KW-0812">Transmembrane</keyword>
<feature type="non-terminal residue" evidence="11">
    <location>
        <position position="1"/>
    </location>
</feature>
<feature type="transmembrane region" description="Helical" evidence="9">
    <location>
        <begin position="181"/>
        <end position="206"/>
    </location>
</feature>
<evidence type="ECO:0000313" key="12">
    <source>
        <dbReference type="Proteomes" id="UP000271974"/>
    </source>
</evidence>
<evidence type="ECO:0000259" key="10">
    <source>
        <dbReference type="PROSITE" id="PS50262"/>
    </source>
</evidence>
<dbReference type="GO" id="GO:0004930">
    <property type="term" value="F:G protein-coupled receptor activity"/>
    <property type="evidence" value="ECO:0007669"/>
    <property type="project" value="UniProtKB-KW"/>
</dbReference>
<keyword evidence="2" id="KW-1003">Cell membrane</keyword>
<feature type="transmembrane region" description="Helical" evidence="9">
    <location>
        <begin position="276"/>
        <end position="301"/>
    </location>
</feature>